<keyword evidence="2" id="KW-0472">Membrane</keyword>
<keyword evidence="2" id="KW-0812">Transmembrane</keyword>
<sequence length="209" mass="22996">MMLPASTIGTSSGNGTSPYDATDKIATISLSDGTDVATRGQRNFYDGRATGSPVKKTLFHNICNKLKLKVHVKNPGPVKRKPQAGTAQNKLKELCQKLKSCKMGRRAWIKLIVVLSVLYPFLISSLGQTTLDAALKGIFMLNPTALSFLPGLAPFILFVIIYLCVLLCFCRSKTAKCLLDKMWKKKEKEEAPAETKNNEGKTNKESKKD</sequence>
<dbReference type="RefSeq" id="XP_012337215.1">
    <property type="nucleotide sequence ID" value="XM_012481792.1"/>
</dbReference>
<accession>A0A0D9QKH5</accession>
<gene>
    <name evidence="3" type="ORF">AK88_04182</name>
</gene>
<keyword evidence="2" id="KW-1133">Transmembrane helix</keyword>
<evidence type="ECO:0000313" key="4">
    <source>
        <dbReference type="Proteomes" id="UP000054561"/>
    </source>
</evidence>
<name>A0A0D9QKH5_PLAFR</name>
<dbReference type="EMBL" id="KQ001699">
    <property type="protein sequence ID" value="KJP86211.1"/>
    <property type="molecule type" value="Genomic_DNA"/>
</dbReference>
<dbReference type="AlphaFoldDB" id="A0A0D9QKH5"/>
<dbReference type="VEuPathDB" id="PlasmoDB:AK88_04182"/>
<feature type="region of interest" description="Disordered" evidence="1">
    <location>
        <begin position="185"/>
        <end position="209"/>
    </location>
</feature>
<proteinExistence type="predicted"/>
<dbReference type="Proteomes" id="UP000054561">
    <property type="component" value="Unassembled WGS sequence"/>
</dbReference>
<reference evidence="3 4" key="1">
    <citation type="submission" date="2014-03" db="EMBL/GenBank/DDBJ databases">
        <title>The Genome Sequence of Plasmodium fragile nilgiri.</title>
        <authorList>
            <consortium name="The Broad Institute Genomics Platform"/>
            <consortium name="The Broad Institute Genome Sequencing Center for Infectious Disease"/>
            <person name="Neafsey D."/>
            <person name="Duraisingh M."/>
            <person name="Young S.K."/>
            <person name="Zeng Q."/>
            <person name="Gargeya S."/>
            <person name="Abouelleil A."/>
            <person name="Alvarado L."/>
            <person name="Chapman S.B."/>
            <person name="Gainer-Dewar J."/>
            <person name="Goldberg J."/>
            <person name="Griggs A."/>
            <person name="Gujja S."/>
            <person name="Hansen M."/>
            <person name="Howarth C."/>
            <person name="Imamovic A."/>
            <person name="Larimer J."/>
            <person name="Pearson M."/>
            <person name="Poon T.W."/>
            <person name="Priest M."/>
            <person name="Roberts A."/>
            <person name="Saif S."/>
            <person name="Shea T."/>
            <person name="Sykes S."/>
            <person name="Wortman J."/>
            <person name="Nusbaum C."/>
            <person name="Birren B."/>
        </authorList>
    </citation>
    <scope>NUCLEOTIDE SEQUENCE [LARGE SCALE GENOMIC DNA]</scope>
    <source>
        <strain evidence="4">nilgiri</strain>
    </source>
</reference>
<feature type="transmembrane region" description="Helical" evidence="2">
    <location>
        <begin position="147"/>
        <end position="169"/>
    </location>
</feature>
<dbReference type="GeneID" id="24269496"/>
<evidence type="ECO:0000313" key="3">
    <source>
        <dbReference type="EMBL" id="KJP86211.1"/>
    </source>
</evidence>
<evidence type="ECO:0000256" key="1">
    <source>
        <dbReference type="SAM" id="MobiDB-lite"/>
    </source>
</evidence>
<feature type="transmembrane region" description="Helical" evidence="2">
    <location>
        <begin position="107"/>
        <end position="127"/>
    </location>
</feature>
<organism evidence="3 4">
    <name type="scientific">Plasmodium fragile</name>
    <dbReference type="NCBI Taxonomy" id="5857"/>
    <lineage>
        <taxon>Eukaryota</taxon>
        <taxon>Sar</taxon>
        <taxon>Alveolata</taxon>
        <taxon>Apicomplexa</taxon>
        <taxon>Aconoidasida</taxon>
        <taxon>Haemosporida</taxon>
        <taxon>Plasmodiidae</taxon>
        <taxon>Plasmodium</taxon>
        <taxon>Plasmodium (Plasmodium)</taxon>
    </lineage>
</organism>
<protein>
    <submittedName>
        <fullName evidence="3">Uncharacterized protein</fullName>
    </submittedName>
</protein>
<evidence type="ECO:0000256" key="2">
    <source>
        <dbReference type="SAM" id="Phobius"/>
    </source>
</evidence>
<keyword evidence="4" id="KW-1185">Reference proteome</keyword>